<evidence type="ECO:0000256" key="2">
    <source>
        <dbReference type="ARBA" id="ARBA00022692"/>
    </source>
</evidence>
<dbReference type="PANTHER" id="PTHR48022">
    <property type="entry name" value="PLASTIDIC GLUCOSE TRANSPORTER 4"/>
    <property type="match status" value="1"/>
</dbReference>
<evidence type="ECO:0000313" key="7">
    <source>
        <dbReference type="EMBL" id="KAK5696661.1"/>
    </source>
</evidence>
<dbReference type="Pfam" id="PF00083">
    <property type="entry name" value="Sugar_tr"/>
    <property type="match status" value="1"/>
</dbReference>
<dbReference type="InterPro" id="IPR005828">
    <property type="entry name" value="MFS_sugar_transport-like"/>
</dbReference>
<evidence type="ECO:0000313" key="8">
    <source>
        <dbReference type="Proteomes" id="UP001310594"/>
    </source>
</evidence>
<evidence type="ECO:0000256" key="6">
    <source>
        <dbReference type="SAM" id="Phobius"/>
    </source>
</evidence>
<proteinExistence type="predicted"/>
<keyword evidence="3 6" id="KW-1133">Transmembrane helix</keyword>
<dbReference type="PANTHER" id="PTHR48022:SF72">
    <property type="entry name" value="MAJOR FACILITATOR SUPERFAMILY (MFS) PROFILE DOMAIN-CONTAINING PROTEIN-RELATED"/>
    <property type="match status" value="1"/>
</dbReference>
<feature type="transmembrane region" description="Helical" evidence="6">
    <location>
        <begin position="76"/>
        <end position="95"/>
    </location>
</feature>
<feature type="compositionally biased region" description="Basic and acidic residues" evidence="5">
    <location>
        <begin position="150"/>
        <end position="163"/>
    </location>
</feature>
<evidence type="ECO:0008006" key="9">
    <source>
        <dbReference type="Google" id="ProtNLM"/>
    </source>
</evidence>
<dbReference type="InterPro" id="IPR050360">
    <property type="entry name" value="MFS_Sugar_Transporters"/>
</dbReference>
<organism evidence="7 8">
    <name type="scientific">Elasticomyces elasticus</name>
    <dbReference type="NCBI Taxonomy" id="574655"/>
    <lineage>
        <taxon>Eukaryota</taxon>
        <taxon>Fungi</taxon>
        <taxon>Dikarya</taxon>
        <taxon>Ascomycota</taxon>
        <taxon>Pezizomycotina</taxon>
        <taxon>Dothideomycetes</taxon>
        <taxon>Dothideomycetidae</taxon>
        <taxon>Mycosphaerellales</taxon>
        <taxon>Teratosphaeriaceae</taxon>
        <taxon>Elasticomyces</taxon>
    </lineage>
</organism>
<accession>A0AAN7W7S9</accession>
<feature type="transmembrane region" description="Helical" evidence="6">
    <location>
        <begin position="6"/>
        <end position="26"/>
    </location>
</feature>
<protein>
    <recommendedName>
        <fullName evidence="9">Major facilitator superfamily (MFS) profile domain-containing protein</fullName>
    </recommendedName>
</protein>
<dbReference type="AlphaFoldDB" id="A0AAN7W7S9"/>
<sequence>MWGSGGLAISMMLIAVLLSFTTDRGYSETLQKATSSASVAFFFTYMFIFGATANCIPCFVIVMITPTLLNNLKWKGYLIFMCTNFAFIPLVYFCYPETSNLTLEEVDHLFTAGGRHGIKELTAPSQPVQESFKAHSLGDDEKLGGSSGDRAAEHVDEIKDNKS</sequence>
<evidence type="ECO:0000256" key="5">
    <source>
        <dbReference type="SAM" id="MobiDB-lite"/>
    </source>
</evidence>
<reference evidence="7" key="1">
    <citation type="submission" date="2023-08" db="EMBL/GenBank/DDBJ databases">
        <title>Black Yeasts Isolated from many extreme environments.</title>
        <authorList>
            <person name="Coleine C."/>
            <person name="Stajich J.E."/>
            <person name="Selbmann L."/>
        </authorList>
    </citation>
    <scope>NUCLEOTIDE SEQUENCE</scope>
    <source>
        <strain evidence="7">CCFEE 5810</strain>
    </source>
</reference>
<evidence type="ECO:0000256" key="3">
    <source>
        <dbReference type="ARBA" id="ARBA00022989"/>
    </source>
</evidence>
<gene>
    <name evidence="7" type="ORF">LTR97_007965</name>
</gene>
<dbReference type="Gene3D" id="1.20.1250.20">
    <property type="entry name" value="MFS general substrate transporter like domains"/>
    <property type="match status" value="1"/>
</dbReference>
<dbReference type="Proteomes" id="UP001310594">
    <property type="component" value="Unassembled WGS sequence"/>
</dbReference>
<keyword evidence="4 6" id="KW-0472">Membrane</keyword>
<dbReference type="GO" id="GO:0016020">
    <property type="term" value="C:membrane"/>
    <property type="evidence" value="ECO:0007669"/>
    <property type="project" value="UniProtKB-SubCell"/>
</dbReference>
<dbReference type="InterPro" id="IPR036259">
    <property type="entry name" value="MFS_trans_sf"/>
</dbReference>
<feature type="transmembrane region" description="Helical" evidence="6">
    <location>
        <begin position="38"/>
        <end position="64"/>
    </location>
</feature>
<feature type="compositionally biased region" description="Basic and acidic residues" evidence="5">
    <location>
        <begin position="132"/>
        <end position="143"/>
    </location>
</feature>
<evidence type="ECO:0000256" key="1">
    <source>
        <dbReference type="ARBA" id="ARBA00004141"/>
    </source>
</evidence>
<comment type="caution">
    <text evidence="7">The sequence shown here is derived from an EMBL/GenBank/DDBJ whole genome shotgun (WGS) entry which is preliminary data.</text>
</comment>
<feature type="region of interest" description="Disordered" evidence="5">
    <location>
        <begin position="124"/>
        <end position="163"/>
    </location>
</feature>
<dbReference type="EMBL" id="JAVRQU010000012">
    <property type="protein sequence ID" value="KAK5696661.1"/>
    <property type="molecule type" value="Genomic_DNA"/>
</dbReference>
<keyword evidence="2 6" id="KW-0812">Transmembrane</keyword>
<evidence type="ECO:0000256" key="4">
    <source>
        <dbReference type="ARBA" id="ARBA00023136"/>
    </source>
</evidence>
<name>A0AAN7W7S9_9PEZI</name>
<dbReference type="GO" id="GO:0005351">
    <property type="term" value="F:carbohydrate:proton symporter activity"/>
    <property type="evidence" value="ECO:0007669"/>
    <property type="project" value="TreeGrafter"/>
</dbReference>
<comment type="subcellular location">
    <subcellularLocation>
        <location evidence="1">Membrane</location>
        <topology evidence="1">Multi-pass membrane protein</topology>
    </subcellularLocation>
</comment>